<dbReference type="AlphaFoldDB" id="A0A2N5VT06"/>
<dbReference type="Proteomes" id="UP000235388">
    <property type="component" value="Unassembled WGS sequence"/>
</dbReference>
<name>A0A2N5VT06_9BASI</name>
<protein>
    <submittedName>
        <fullName evidence="1">Uncharacterized protein</fullName>
    </submittedName>
</protein>
<evidence type="ECO:0000313" key="2">
    <source>
        <dbReference type="Proteomes" id="UP000235388"/>
    </source>
</evidence>
<sequence length="57" mass="6265">MVTDTTGAEIPISFLGISSNKILYLKRISGFAGAREIHSRYARAAERPLKDAILQCN</sequence>
<gene>
    <name evidence="1" type="ORF">PCANC_05779</name>
</gene>
<organism evidence="1 2">
    <name type="scientific">Puccinia coronata f. sp. avenae</name>
    <dbReference type="NCBI Taxonomy" id="200324"/>
    <lineage>
        <taxon>Eukaryota</taxon>
        <taxon>Fungi</taxon>
        <taxon>Dikarya</taxon>
        <taxon>Basidiomycota</taxon>
        <taxon>Pucciniomycotina</taxon>
        <taxon>Pucciniomycetes</taxon>
        <taxon>Pucciniales</taxon>
        <taxon>Pucciniaceae</taxon>
        <taxon>Puccinia</taxon>
    </lineage>
</organism>
<reference evidence="1 2" key="1">
    <citation type="submission" date="2017-11" db="EMBL/GenBank/DDBJ databases">
        <title>De novo assembly and phasing of dikaryotic genomes from two isolates of Puccinia coronata f. sp. avenae, the causal agent of oat crown rust.</title>
        <authorList>
            <person name="Miller M.E."/>
            <person name="Zhang Y."/>
            <person name="Omidvar V."/>
            <person name="Sperschneider J."/>
            <person name="Schwessinger B."/>
            <person name="Raley C."/>
            <person name="Palmer J.M."/>
            <person name="Garnica D."/>
            <person name="Upadhyaya N."/>
            <person name="Rathjen J."/>
            <person name="Taylor J.M."/>
            <person name="Park R.F."/>
            <person name="Dodds P.N."/>
            <person name="Hirsch C.D."/>
            <person name="Kianian S.F."/>
            <person name="Figueroa M."/>
        </authorList>
    </citation>
    <scope>NUCLEOTIDE SEQUENCE [LARGE SCALE GENOMIC DNA]</scope>
    <source>
        <strain evidence="1">12NC29</strain>
    </source>
</reference>
<keyword evidence="2" id="KW-1185">Reference proteome</keyword>
<accession>A0A2N5VT06</accession>
<proteinExistence type="predicted"/>
<comment type="caution">
    <text evidence="1">The sequence shown here is derived from an EMBL/GenBank/DDBJ whole genome shotgun (WGS) entry which is preliminary data.</text>
</comment>
<evidence type="ECO:0000313" key="1">
    <source>
        <dbReference type="EMBL" id="PLW53116.1"/>
    </source>
</evidence>
<dbReference type="EMBL" id="PGCJ01000068">
    <property type="protein sequence ID" value="PLW53116.1"/>
    <property type="molecule type" value="Genomic_DNA"/>
</dbReference>